<dbReference type="InterPro" id="IPR002611">
    <property type="entry name" value="IstB_ATP-bd"/>
</dbReference>
<name>A0A840CQ95_9BACT</name>
<keyword evidence="1" id="KW-0547">Nucleotide-binding</keyword>
<dbReference type="SUPFAM" id="SSF52540">
    <property type="entry name" value="P-loop containing nucleoside triphosphate hydrolases"/>
    <property type="match status" value="1"/>
</dbReference>
<dbReference type="EMBL" id="JACIEP010000009">
    <property type="protein sequence ID" value="MBB4036859.1"/>
    <property type="molecule type" value="Genomic_DNA"/>
</dbReference>
<evidence type="ECO:0000256" key="2">
    <source>
        <dbReference type="ARBA" id="ARBA00022840"/>
    </source>
</evidence>
<dbReference type="Pfam" id="PF01695">
    <property type="entry name" value="IstB_IS21"/>
    <property type="match status" value="1"/>
</dbReference>
<dbReference type="GO" id="GO:0006260">
    <property type="term" value="P:DNA replication"/>
    <property type="evidence" value="ECO:0007669"/>
    <property type="project" value="TreeGrafter"/>
</dbReference>
<keyword evidence="2" id="KW-0067">ATP-binding</keyword>
<dbReference type="GO" id="GO:0005524">
    <property type="term" value="F:ATP binding"/>
    <property type="evidence" value="ECO:0007669"/>
    <property type="project" value="UniProtKB-KW"/>
</dbReference>
<dbReference type="NCBIfam" id="NF038214">
    <property type="entry name" value="IS21_help_AAA"/>
    <property type="match status" value="1"/>
</dbReference>
<keyword evidence="5" id="KW-1185">Reference proteome</keyword>
<dbReference type="AlphaFoldDB" id="A0A840CQ95"/>
<evidence type="ECO:0000313" key="4">
    <source>
        <dbReference type="EMBL" id="MBB4036859.1"/>
    </source>
</evidence>
<reference evidence="4 5" key="1">
    <citation type="submission" date="2020-08" db="EMBL/GenBank/DDBJ databases">
        <title>Genomic Encyclopedia of Type Strains, Phase IV (KMG-IV): sequencing the most valuable type-strain genomes for metagenomic binning, comparative biology and taxonomic classification.</title>
        <authorList>
            <person name="Goeker M."/>
        </authorList>
    </citation>
    <scope>NUCLEOTIDE SEQUENCE [LARGE SCALE GENOMIC DNA]</scope>
    <source>
        <strain evidence="4 5">DSM 104969</strain>
    </source>
</reference>
<feature type="domain" description="IstB-like ATP-binding" evidence="3">
    <location>
        <begin position="14"/>
        <end position="247"/>
    </location>
</feature>
<evidence type="ECO:0000259" key="3">
    <source>
        <dbReference type="Pfam" id="PF01695"/>
    </source>
</evidence>
<dbReference type="Gene3D" id="3.40.50.300">
    <property type="entry name" value="P-loop containing nucleotide triphosphate hydrolases"/>
    <property type="match status" value="1"/>
</dbReference>
<proteinExistence type="predicted"/>
<gene>
    <name evidence="4" type="ORF">GGR21_002772</name>
</gene>
<dbReference type="PIRSF" id="PIRSF003073">
    <property type="entry name" value="DNAC_TnpB_IstB"/>
    <property type="match status" value="1"/>
</dbReference>
<dbReference type="InterPro" id="IPR027417">
    <property type="entry name" value="P-loop_NTPase"/>
</dbReference>
<evidence type="ECO:0000256" key="1">
    <source>
        <dbReference type="ARBA" id="ARBA00022741"/>
    </source>
</evidence>
<organism evidence="4 5">
    <name type="scientific">Dysgonomonas hofstadii</name>
    <dbReference type="NCBI Taxonomy" id="637886"/>
    <lineage>
        <taxon>Bacteria</taxon>
        <taxon>Pseudomonadati</taxon>
        <taxon>Bacteroidota</taxon>
        <taxon>Bacteroidia</taxon>
        <taxon>Bacteroidales</taxon>
        <taxon>Dysgonomonadaceae</taxon>
        <taxon>Dysgonomonas</taxon>
    </lineage>
</organism>
<dbReference type="PANTHER" id="PTHR30050:SF4">
    <property type="entry name" value="ATP-BINDING PROTEIN RV3427C IN INSERTION SEQUENCE-RELATED"/>
    <property type="match status" value="1"/>
</dbReference>
<sequence length="256" mass="29539">MEELSEKERIEDYAKELNISVIKDELDDFITLGTEQNWTYRTLLCQLLSKEVALRTENKRKQRIRRAGFPELKYLQELVREELPKEGQLVLPELETLDFIKEGRNIVFCGNPGTGKTHLSIGLGIKACLEGCTVFFTSVPHLLTQIRECRSQKSLRQLELRFQRYDLVICDEFGYVSCDKEGGELLFNHLSLRAGKKATIITTNLAFDRWGEIVKDKVLVAAMVDRLTHKAHLINMNGQSYRVKETEKMLSKELTK</sequence>
<dbReference type="InterPro" id="IPR028350">
    <property type="entry name" value="DNAC/IstB-like"/>
</dbReference>
<evidence type="ECO:0000313" key="5">
    <source>
        <dbReference type="Proteomes" id="UP000555103"/>
    </source>
</evidence>
<dbReference type="CDD" id="cd00009">
    <property type="entry name" value="AAA"/>
    <property type="match status" value="1"/>
</dbReference>
<dbReference type="Proteomes" id="UP000555103">
    <property type="component" value="Unassembled WGS sequence"/>
</dbReference>
<dbReference type="PANTHER" id="PTHR30050">
    <property type="entry name" value="CHROMOSOMAL REPLICATION INITIATOR PROTEIN DNAA"/>
    <property type="match status" value="1"/>
</dbReference>
<dbReference type="RefSeq" id="WP_183307741.1">
    <property type="nucleotide sequence ID" value="NZ_JACIEP010000009.1"/>
</dbReference>
<protein>
    <submittedName>
        <fullName evidence="4">DNA replication protein DnaC</fullName>
    </submittedName>
</protein>
<comment type="caution">
    <text evidence="4">The sequence shown here is derived from an EMBL/GenBank/DDBJ whole genome shotgun (WGS) entry which is preliminary data.</text>
</comment>
<accession>A0A840CQ95</accession>
<dbReference type="InterPro" id="IPR047661">
    <property type="entry name" value="IstB"/>
</dbReference>